<evidence type="ECO:0000313" key="2">
    <source>
        <dbReference type="Proteomes" id="UP000222515"/>
    </source>
</evidence>
<sequence length="161" mass="18564">MPKKAKAVTRKLMNTIHNEMVRRFLPSHERQNERIAHLEKVVRELQTQVVKDVYAAKARHKTEPEATTVTKEDHKIEVRVRNPKKGMGGYFILSYPEQEVLTKGLGFVLHHAVRNTKKANGDDADIVRLMAHVIYSKHIELVSEQLRRTLGDDVIIETRPV</sequence>
<accession>A0A0U4B1C7</accession>
<organism evidence="1 2">
    <name type="scientific">Arthrobacter phage Anansi</name>
    <dbReference type="NCBI Taxonomy" id="1772292"/>
    <lineage>
        <taxon>Viruses</taxon>
        <taxon>Duplodnaviria</taxon>
        <taxon>Heunggongvirae</taxon>
        <taxon>Uroviricota</taxon>
        <taxon>Caudoviricetes</taxon>
        <taxon>Amigovirus</taxon>
        <taxon>Amigovirus amigo</taxon>
    </lineage>
</organism>
<dbReference type="EMBL" id="KU160639">
    <property type="protein sequence ID" value="ALY08525.1"/>
    <property type="molecule type" value="Genomic_DNA"/>
</dbReference>
<evidence type="ECO:0000313" key="1">
    <source>
        <dbReference type="EMBL" id="ALY08525.1"/>
    </source>
</evidence>
<reference evidence="1 2" key="1">
    <citation type="submission" date="2015-11" db="EMBL/GenBank/DDBJ databases">
        <authorList>
            <person name="Conboy A.J."/>
            <person name="Conboy D.B."/>
            <person name="Cross T."/>
            <person name="Afram P."/>
            <person name="Dunbar D."/>
            <person name="Schaff J.E."/>
            <person name="Dashiell C.L."/>
            <person name="Macialek J.A."/>
            <person name="Bradley K.W."/>
            <person name="Asai D.J."/>
            <person name="Bowman C.A."/>
            <person name="Russell D.A."/>
            <person name="Pope W.H."/>
            <person name="Jacobs-Sera D."/>
            <person name="Hendrix R.W."/>
            <person name="Hatfull G.F."/>
        </authorList>
    </citation>
    <scope>NUCLEOTIDE SEQUENCE [LARGE SCALE GENOMIC DNA]</scope>
</reference>
<name>A0A0U4B1C7_9CAUD</name>
<gene>
    <name evidence="1" type="primary">82</name>
    <name evidence="1" type="ORF">ANANSI_82</name>
</gene>
<dbReference type="Proteomes" id="UP000222515">
    <property type="component" value="Segment"/>
</dbReference>
<protein>
    <submittedName>
        <fullName evidence="1">Uncharacterized protein</fullName>
    </submittedName>
</protein>
<proteinExistence type="predicted"/>